<reference evidence="2" key="1">
    <citation type="journal article" date="2023" name="G3 (Bethesda)">
        <title>Genome assembly and association tests identify interacting loci associated with vigor, precocity, and sex in interspecific pistachio rootstocks.</title>
        <authorList>
            <person name="Palmer W."/>
            <person name="Jacygrad E."/>
            <person name="Sagayaradj S."/>
            <person name="Cavanaugh K."/>
            <person name="Han R."/>
            <person name="Bertier L."/>
            <person name="Beede B."/>
            <person name="Kafkas S."/>
            <person name="Golino D."/>
            <person name="Preece J."/>
            <person name="Michelmore R."/>
        </authorList>
    </citation>
    <scope>NUCLEOTIDE SEQUENCE [LARGE SCALE GENOMIC DNA]</scope>
</reference>
<protein>
    <submittedName>
        <fullName evidence="1">Uncharacterized protein</fullName>
    </submittedName>
</protein>
<keyword evidence="2" id="KW-1185">Reference proteome</keyword>
<gene>
    <name evidence="1" type="ORF">Patl1_06460</name>
</gene>
<comment type="caution">
    <text evidence="1">The sequence shown here is derived from an EMBL/GenBank/DDBJ whole genome shotgun (WGS) entry which is preliminary data.</text>
</comment>
<proteinExistence type="predicted"/>
<evidence type="ECO:0000313" key="1">
    <source>
        <dbReference type="EMBL" id="KAJ0102636.1"/>
    </source>
</evidence>
<sequence>MDDSYSNISSTHLLGSVPAVVGEENKNTNYEVPEANMETFPPNNGGAGGGSRQGYQTLGTPTEGFEQQPANNWRGVFNVASYQQYFNVDTDIVVNRLMSSLYPFTGDFFSKIDANPDLYGLIWISTTLVFVLASLGNCGTYLMEKHTSSSTSWSFDVSYINVAASVIYGYAILVPLAYYFLIQYMGSHASLVRFWCLWGYSLFVFIVSSFLLLVPVEFLRWVIILITGTVSSCFVALNLRSYIEGNDLTILVVASFFLQMALAVFIKAWFFP</sequence>
<dbReference type="EMBL" id="CM047899">
    <property type="protein sequence ID" value="KAJ0102636.1"/>
    <property type="molecule type" value="Genomic_DNA"/>
</dbReference>
<organism evidence="1 2">
    <name type="scientific">Pistacia atlantica</name>
    <dbReference type="NCBI Taxonomy" id="434234"/>
    <lineage>
        <taxon>Eukaryota</taxon>
        <taxon>Viridiplantae</taxon>
        <taxon>Streptophyta</taxon>
        <taxon>Embryophyta</taxon>
        <taxon>Tracheophyta</taxon>
        <taxon>Spermatophyta</taxon>
        <taxon>Magnoliopsida</taxon>
        <taxon>eudicotyledons</taxon>
        <taxon>Gunneridae</taxon>
        <taxon>Pentapetalae</taxon>
        <taxon>rosids</taxon>
        <taxon>malvids</taxon>
        <taxon>Sapindales</taxon>
        <taxon>Anacardiaceae</taxon>
        <taxon>Pistacia</taxon>
    </lineage>
</organism>
<accession>A0ACC1BU32</accession>
<evidence type="ECO:0000313" key="2">
    <source>
        <dbReference type="Proteomes" id="UP001164250"/>
    </source>
</evidence>
<dbReference type="Proteomes" id="UP001164250">
    <property type="component" value="Chromosome 3"/>
</dbReference>
<name>A0ACC1BU32_9ROSI</name>